<dbReference type="PANTHER" id="PTHR42798">
    <property type="entry name" value="LIPOPROTEIN-RELEASING SYSTEM ATP-BINDING PROTEIN LOLD"/>
    <property type="match status" value="1"/>
</dbReference>
<comment type="caution">
    <text evidence="6">The sequence shown here is derived from an EMBL/GenBank/DDBJ whole genome shotgun (WGS) entry which is preliminary data.</text>
</comment>
<dbReference type="Pfam" id="PF00005">
    <property type="entry name" value="ABC_tran"/>
    <property type="match status" value="1"/>
</dbReference>
<protein>
    <submittedName>
        <fullName evidence="6">Macrolide export ATP-binding/permease protein MacB</fullName>
        <ecNumber evidence="6">3.6.3.-</ecNumber>
    </submittedName>
</protein>
<evidence type="ECO:0000256" key="2">
    <source>
        <dbReference type="ARBA" id="ARBA00022448"/>
    </source>
</evidence>
<gene>
    <name evidence="6" type="primary">macB_3</name>
    <name evidence="6" type="ORF">B857_02371</name>
</gene>
<evidence type="ECO:0000256" key="1">
    <source>
        <dbReference type="ARBA" id="ARBA00005417"/>
    </source>
</evidence>
<keyword evidence="7" id="KW-1185">Reference proteome</keyword>
<dbReference type="GO" id="GO:0098796">
    <property type="term" value="C:membrane protein complex"/>
    <property type="evidence" value="ECO:0007669"/>
    <property type="project" value="UniProtKB-ARBA"/>
</dbReference>
<evidence type="ECO:0000313" key="6">
    <source>
        <dbReference type="EMBL" id="EKB44744.1"/>
    </source>
</evidence>
<dbReference type="PATRIC" id="fig|1224748.3.peg.2336"/>
<keyword evidence="3" id="KW-0547">Nucleotide-binding</keyword>
<reference evidence="6 7" key="1">
    <citation type="journal article" date="2012" name="J. Bacteriol.">
        <title>Draft Genome Sequence of Bacillus isronensis Strain B3W22, Isolated from the Upper Atmosphere.</title>
        <authorList>
            <person name="Shivaji S."/>
            <person name="Ara S."/>
            <person name="Singh S.K."/>
            <person name="Bandi S."/>
            <person name="Singh A."/>
            <person name="Pinnaka A.K."/>
        </authorList>
    </citation>
    <scope>NUCLEOTIDE SEQUENCE [LARGE SCALE GENOMIC DNA]</scope>
    <source>
        <strain evidence="6 7">B3W22</strain>
    </source>
</reference>
<dbReference type="EMBL" id="AMCK01000012">
    <property type="protein sequence ID" value="EKB44744.1"/>
    <property type="molecule type" value="Genomic_DNA"/>
</dbReference>
<evidence type="ECO:0000256" key="4">
    <source>
        <dbReference type="ARBA" id="ARBA00022840"/>
    </source>
</evidence>
<organism evidence="6 7">
    <name type="scientific">Solibacillus isronensis B3W22</name>
    <dbReference type="NCBI Taxonomy" id="1224748"/>
    <lineage>
        <taxon>Bacteria</taxon>
        <taxon>Bacillati</taxon>
        <taxon>Bacillota</taxon>
        <taxon>Bacilli</taxon>
        <taxon>Bacillales</taxon>
        <taxon>Caryophanaceae</taxon>
        <taxon>Solibacillus</taxon>
    </lineage>
</organism>
<dbReference type="Gene3D" id="3.40.50.300">
    <property type="entry name" value="P-loop containing nucleotide triphosphate hydrolases"/>
    <property type="match status" value="1"/>
</dbReference>
<keyword evidence="2" id="KW-0813">Transport</keyword>
<dbReference type="EC" id="3.6.3.-" evidence="6"/>
<dbReference type="InterPro" id="IPR017911">
    <property type="entry name" value="MacB-like_ATP-bd"/>
</dbReference>
<proteinExistence type="inferred from homology"/>
<evidence type="ECO:0000256" key="3">
    <source>
        <dbReference type="ARBA" id="ARBA00022741"/>
    </source>
</evidence>
<keyword evidence="4 6" id="KW-0067">ATP-binding</keyword>
<dbReference type="AlphaFoldDB" id="K1LKB8"/>
<dbReference type="InterPro" id="IPR017871">
    <property type="entry name" value="ABC_transporter-like_CS"/>
</dbReference>
<feature type="domain" description="ABC transporter" evidence="5">
    <location>
        <begin position="4"/>
        <end position="229"/>
    </location>
</feature>
<dbReference type="InterPro" id="IPR003439">
    <property type="entry name" value="ABC_transporter-like_ATP-bd"/>
</dbReference>
<sequence length="229" mass="25295">MTLITLTNIKKDFGRSESLTHALKDINFKVKEGEMIAITGTSGSGKTTLLNIIGCLDQPSLGDYQLLGQQISQKTGKERAVLRNKFFGFVMQDFALVDYYTVLQNIKLPLLYTTDKKIKQTRINRILPLLESLGIEDKANVKAGLLSGGQKQRVAIARALINDPKVILADEPTGALDQKTSLEIIQLLKELNRKGKTIIIITHDPAIAAHCSRIIELQDGIITNDIINT</sequence>
<dbReference type="CDD" id="cd03255">
    <property type="entry name" value="ABC_MJ0796_LolCDE_FtsE"/>
    <property type="match status" value="1"/>
</dbReference>
<comment type="similarity">
    <text evidence="1">Belongs to the ABC transporter superfamily.</text>
</comment>
<dbReference type="PROSITE" id="PS50893">
    <property type="entry name" value="ABC_TRANSPORTER_2"/>
    <property type="match status" value="1"/>
</dbReference>
<dbReference type="GO" id="GO:0022857">
    <property type="term" value="F:transmembrane transporter activity"/>
    <property type="evidence" value="ECO:0007669"/>
    <property type="project" value="UniProtKB-ARBA"/>
</dbReference>
<evidence type="ECO:0000313" key="7">
    <source>
        <dbReference type="Proteomes" id="UP000004738"/>
    </source>
</evidence>
<dbReference type="GO" id="GO:0005524">
    <property type="term" value="F:ATP binding"/>
    <property type="evidence" value="ECO:0007669"/>
    <property type="project" value="UniProtKB-KW"/>
</dbReference>
<dbReference type="PROSITE" id="PS00211">
    <property type="entry name" value="ABC_TRANSPORTER_1"/>
    <property type="match status" value="1"/>
</dbReference>
<dbReference type="SMART" id="SM00382">
    <property type="entry name" value="AAA"/>
    <property type="match status" value="1"/>
</dbReference>
<dbReference type="SUPFAM" id="SSF52540">
    <property type="entry name" value="P-loop containing nucleoside triphosphate hydrolases"/>
    <property type="match status" value="1"/>
</dbReference>
<dbReference type="GO" id="GO:0016887">
    <property type="term" value="F:ATP hydrolysis activity"/>
    <property type="evidence" value="ECO:0007669"/>
    <property type="project" value="InterPro"/>
</dbReference>
<evidence type="ECO:0000259" key="5">
    <source>
        <dbReference type="PROSITE" id="PS50893"/>
    </source>
</evidence>
<dbReference type="FunFam" id="3.40.50.300:FF:000032">
    <property type="entry name" value="Export ABC transporter ATP-binding protein"/>
    <property type="match status" value="1"/>
</dbReference>
<keyword evidence="6" id="KW-0378">Hydrolase</keyword>
<dbReference type="PANTHER" id="PTHR42798:SF6">
    <property type="entry name" value="CELL DIVISION ATP-BINDING PROTEIN FTSE"/>
    <property type="match status" value="1"/>
</dbReference>
<dbReference type="InterPro" id="IPR003593">
    <property type="entry name" value="AAA+_ATPase"/>
</dbReference>
<dbReference type="RefSeq" id="WP_008406537.1">
    <property type="nucleotide sequence ID" value="NZ_AMCK01000012.1"/>
</dbReference>
<name>K1LKB8_9BACL</name>
<dbReference type="InterPro" id="IPR027417">
    <property type="entry name" value="P-loop_NTPase"/>
</dbReference>
<dbReference type="Proteomes" id="UP000004738">
    <property type="component" value="Unassembled WGS sequence"/>
</dbReference>
<accession>K1LKB8</accession>